<dbReference type="Gene3D" id="1.20.58.1120">
    <property type="match status" value="1"/>
</dbReference>
<feature type="domain" description="Dynein heavy chain tail" evidence="15">
    <location>
        <begin position="69"/>
        <end position="556"/>
    </location>
</feature>
<dbReference type="InterPro" id="IPR013594">
    <property type="entry name" value="Dynein_heavy_tail"/>
</dbReference>
<evidence type="ECO:0000256" key="14">
    <source>
        <dbReference type="SAM" id="Coils"/>
    </source>
</evidence>
<keyword evidence="13" id="KW-0966">Cell projection</keyword>
<keyword evidence="10" id="KW-0969">Cilium</keyword>
<dbReference type="FunFam" id="1.10.287.2620:FF:000002">
    <property type="entry name" value="Dynein heavy chain 2, axonemal"/>
    <property type="match status" value="1"/>
</dbReference>
<dbReference type="InterPro" id="IPR027417">
    <property type="entry name" value="P-loop_NTPase"/>
</dbReference>
<dbReference type="Gene3D" id="3.40.50.300">
    <property type="entry name" value="P-loop containing nucleotide triphosphate hydrolases"/>
    <property type="match status" value="2"/>
</dbReference>
<organism evidence="18 19">
    <name type="scientific">Paramormyrops kingsleyae</name>
    <dbReference type="NCBI Taxonomy" id="1676925"/>
    <lineage>
        <taxon>Eukaryota</taxon>
        <taxon>Metazoa</taxon>
        <taxon>Chordata</taxon>
        <taxon>Craniata</taxon>
        <taxon>Vertebrata</taxon>
        <taxon>Euteleostomi</taxon>
        <taxon>Actinopterygii</taxon>
        <taxon>Neopterygii</taxon>
        <taxon>Teleostei</taxon>
        <taxon>Osteoglossocephala</taxon>
        <taxon>Osteoglossomorpha</taxon>
        <taxon>Osteoglossiformes</taxon>
        <taxon>Mormyridae</taxon>
        <taxon>Paramormyrops</taxon>
    </lineage>
</organism>
<dbReference type="GO" id="GO:0005930">
    <property type="term" value="C:axoneme"/>
    <property type="evidence" value="ECO:0007669"/>
    <property type="project" value="UniProtKB-SubCell"/>
</dbReference>
<evidence type="ECO:0000256" key="5">
    <source>
        <dbReference type="ARBA" id="ARBA00022737"/>
    </source>
</evidence>
<keyword evidence="9 14" id="KW-0175">Coiled coil</keyword>
<name>A0A3B3QA86_9TELE</name>
<dbReference type="PANTHER" id="PTHR45703">
    <property type="entry name" value="DYNEIN HEAVY CHAIN"/>
    <property type="match status" value="1"/>
</dbReference>
<evidence type="ECO:0000256" key="6">
    <source>
        <dbReference type="ARBA" id="ARBA00022741"/>
    </source>
</evidence>
<dbReference type="STRING" id="1676925.ENSPKIP00000002306"/>
<dbReference type="InterPro" id="IPR042228">
    <property type="entry name" value="Dynein_linker_3"/>
</dbReference>
<evidence type="ECO:0000256" key="13">
    <source>
        <dbReference type="ARBA" id="ARBA00023273"/>
    </source>
</evidence>
<keyword evidence="4" id="KW-0493">Microtubule</keyword>
<keyword evidence="3" id="KW-0963">Cytoplasm</keyword>
<dbReference type="Proteomes" id="UP000261540">
    <property type="component" value="Unplaced"/>
</dbReference>
<dbReference type="FunFam" id="1.10.8.710:FF:000002">
    <property type="entry name" value="dynein heavy chain 17, axonemal"/>
    <property type="match status" value="1"/>
</dbReference>
<dbReference type="Pfam" id="PF12774">
    <property type="entry name" value="AAA_6"/>
    <property type="match status" value="1"/>
</dbReference>
<evidence type="ECO:0000256" key="9">
    <source>
        <dbReference type="ARBA" id="ARBA00023054"/>
    </source>
</evidence>
<evidence type="ECO:0000256" key="7">
    <source>
        <dbReference type="ARBA" id="ARBA00022840"/>
    </source>
</evidence>
<evidence type="ECO:0000256" key="3">
    <source>
        <dbReference type="ARBA" id="ARBA00022490"/>
    </source>
</evidence>
<evidence type="ECO:0000313" key="19">
    <source>
        <dbReference type="Proteomes" id="UP000261540"/>
    </source>
</evidence>
<dbReference type="InterPro" id="IPR026983">
    <property type="entry name" value="DHC"/>
</dbReference>
<evidence type="ECO:0000256" key="8">
    <source>
        <dbReference type="ARBA" id="ARBA00023017"/>
    </source>
</evidence>
<dbReference type="InterPro" id="IPR035699">
    <property type="entry name" value="AAA_6"/>
</dbReference>
<feature type="coiled-coil region" evidence="14">
    <location>
        <begin position="617"/>
        <end position="677"/>
    </location>
</feature>
<sequence length="1953" mass="225747">QLLHAVDQVFVPVLTNKRNHRTWPRVVSQDISQHAECLQRKVSILRGLCSGKTHLPIPQDGHNRTVIYVIESMVINWTHQIRDVLKEDSRTFLKKGSNLGPNAEYEFWKSRKENMQSIYEQLQSPVIQKMVEILEVSESSYLPTFKTTLMDVFYLQEARDIELHLRPLVRLVSQLQEKQFPHMQRLVGPLLHVLCLVWCHCEALRSPPRLVVLLQELCDLFIEQATEYLSPRDLLKVDTEEALEKIQVVVACFMHFKETFQTQREKLASCRGPGQACQPWDFPSTLVFVRFDRFLVRLRQLQDLFITMLEFEKLEKLEFGGSGGKGYSEQVTSIYVEFQEHCKVLKDSECSPQSLSTKEFEGHYDDFKEKVSDFECRLATVMCLAFNDCSGLESALKLLAVCGPFLERPVIKEIFSPNFSLVLQLLGQELEKCRQLYVTHLHQMRSRKGLVRKNMPLMSGSLKWAKMLRERLQIPWATFTFIQESMDDADMKGICQRFSELLALLDQYEGDVYSDWCHGLDQVCHFSLDQNLIGRHKTTGLLSVNFSSKLLAVLRDGTLKLLVQAYNNIKQTGLEVAVPLVGAELSHIDAQLLRVQTELTWRHHSCWDYVCALKDTVQNLELRIQKTKENVEIIQTVIKGWSEHPLFCRKDNKKDALLQLEDRAERLAKRYGAIQRDGQLIHKLIDENCSLFHADPASDAWHAYLEYLDAAVMDGFFSAIMLSLEFFVDNTNGQSREAPLLEAHMSLSAPLIICRPSLDREARDGLHHLMEDLLGDIFEMSAQVQRVASHLPLENYQDMDSMFNLTELQQEIMARADDTIEKALHYQRAFDSYAHLWLNDKATFMRHFLLYGYICTTEDIDACRPDSFPESQPTIEQFKEQIDIFENMYARISQIEDFKVFDRWFKVDIKPFKTSLLNIIKQWSWVLKEHLLAHMIDLNELDEFVRMTEKGLKCPLTEGDYSHLVEVTGLLLSVKERQVTTDRLFEPLKDIVALLEGYDQTIPGHVYTHLEELPERWNSTKKLAVLVKHEVAPLQTAEVSVIRRKYVAFEMKQNEFTAIFRKEAPFHYNTINPYAKLDTEGEMAALQDSGKLFEASIPENRQLRLFRGHIMLLKSLWDISWTKTHWREISVDHMDGELKRFKREMQELDKEVRSWDVYRGLDTEINNLATSLRAVTELQNRAMRDRHWSQLVRTTGVTFTMTESTTLAELLALRLYRVDDEVHRVVDKAVKEMAIEKVLLEISQTWTRMEFTYEIHDCTSIPLLKPDDELIDTLEDNQLQLILQSTHVDHFLSEVSDWQRRLTVADAVLRVWLEVQRTWAHLERIFMGSGDISQQLPDHTHRFQDIDADFKKLMFESAKTKNVIEVTSKHFFYDTLEDLQTLALCEKALAQYLETKRLLFPRFYFVSSADSLDMLSKGSRPEEVTRHLPKLFDSIAGLQFLRRQESERTNIAQGMLSKEQEYVPFQNPCHCIGQVEVWLSHLEDCMRETVRRRVAEAVASYEEKPREQWVQEQPAQVALLGSQIWWSTDVGIAFQKVEEGFESALKDYHKKQIIQLNSLINMLLGELLPGDRQKIRTICTIDVHARDVVSKLLAQKVTSAQAFSWSCQLRHRWDEELRHCFANICDAQFLYSYEYLGNTPRLVITPLTDCYITLTQSLHLTMSGAPTGPAGTGKTETTKDLGKALGVMVYVFNCSEQMDYKSIGNIYKGLAQTGAWGCFDEFNRIPVEVLSVVAVQVKTIQDALRKQKRFLFLEEEIPLKPSVGIFITMNPGYAGRTELPENLKALFPCAMVLPEIELICEIMLVAEGFQTAQPLARKFIKLYKLCQELLSKQDHYDWGLRAIKSVLMVAGMLKREDKTRPEAQVLMCALRDFNLPKIITDDVHIFMGLIGDLFPAVAVERKRDLEFEKMVIQASLDLCLQPEETFILKVVQLEELLAVHHSVFVVGNAGTGK</sequence>
<evidence type="ECO:0000259" key="16">
    <source>
        <dbReference type="Pfam" id="PF08393"/>
    </source>
</evidence>
<dbReference type="GO" id="GO:0005524">
    <property type="term" value="F:ATP binding"/>
    <property type="evidence" value="ECO:0007669"/>
    <property type="project" value="UniProtKB-KW"/>
</dbReference>
<dbReference type="Pfam" id="PF08385">
    <property type="entry name" value="DHC_N1"/>
    <property type="match status" value="1"/>
</dbReference>
<reference evidence="18" key="1">
    <citation type="submission" date="2025-08" db="UniProtKB">
        <authorList>
            <consortium name="Ensembl"/>
        </authorList>
    </citation>
    <scope>IDENTIFICATION</scope>
</reference>
<evidence type="ECO:0000256" key="4">
    <source>
        <dbReference type="ARBA" id="ARBA00022701"/>
    </source>
</evidence>
<dbReference type="GO" id="GO:0045505">
    <property type="term" value="F:dynein intermediate chain binding"/>
    <property type="evidence" value="ECO:0007669"/>
    <property type="project" value="InterPro"/>
</dbReference>
<evidence type="ECO:0008006" key="20">
    <source>
        <dbReference type="Google" id="ProtNLM"/>
    </source>
</evidence>
<dbReference type="FunFam" id="1.20.140.100:FF:000001">
    <property type="entry name" value="dynein heavy chain 17, axonemal"/>
    <property type="match status" value="1"/>
</dbReference>
<keyword evidence="5" id="KW-0677">Repeat</keyword>
<accession>A0A3B3QA86</accession>
<comment type="subcellular location">
    <subcellularLocation>
        <location evidence="1">Cytoplasm</location>
        <location evidence="1">Cytoskeleton</location>
        <location evidence="1">Cilium axoneme</location>
    </subcellularLocation>
</comment>
<dbReference type="Gene3D" id="1.10.287.2620">
    <property type="match status" value="1"/>
</dbReference>
<dbReference type="SUPFAM" id="SSF52540">
    <property type="entry name" value="P-loop containing nucleoside triphosphate hydrolases"/>
    <property type="match status" value="1"/>
</dbReference>
<dbReference type="InterPro" id="IPR013602">
    <property type="entry name" value="Dynein_heavy_linker"/>
</dbReference>
<dbReference type="PANTHER" id="PTHR45703:SF12">
    <property type="entry name" value="DYNEIN AXONEMAL HEAVY CHAIN 11"/>
    <property type="match status" value="1"/>
</dbReference>
<dbReference type="Ensembl" id="ENSPKIT00000026249.1">
    <property type="protein sequence ID" value="ENSPKIP00000002306.1"/>
    <property type="gene ID" value="ENSPKIG00000020214.1"/>
</dbReference>
<dbReference type="Gene3D" id="3.20.180.20">
    <property type="entry name" value="Dynein heavy chain, N-terminal domain 2"/>
    <property type="match status" value="1"/>
</dbReference>
<keyword evidence="8" id="KW-0243">Dynein</keyword>
<reference evidence="18" key="2">
    <citation type="submission" date="2025-09" db="UniProtKB">
        <authorList>
            <consortium name="Ensembl"/>
        </authorList>
    </citation>
    <scope>IDENTIFICATION</scope>
</reference>
<dbReference type="FunFam" id="3.20.180.20:FF:000001">
    <property type="entry name" value="Dynein axonemal heavy chain 5"/>
    <property type="match status" value="1"/>
</dbReference>
<evidence type="ECO:0000259" key="17">
    <source>
        <dbReference type="Pfam" id="PF12774"/>
    </source>
</evidence>
<keyword evidence="19" id="KW-1185">Reference proteome</keyword>
<feature type="domain" description="Dynein heavy chain linker" evidence="16">
    <location>
        <begin position="1120"/>
        <end position="1497"/>
    </location>
</feature>
<keyword evidence="6" id="KW-0547">Nucleotide-binding</keyword>
<dbReference type="InterPro" id="IPR043157">
    <property type="entry name" value="Dynein_AAA1S"/>
</dbReference>
<dbReference type="GO" id="GO:0007018">
    <property type="term" value="P:microtubule-based movement"/>
    <property type="evidence" value="ECO:0007669"/>
    <property type="project" value="InterPro"/>
</dbReference>
<dbReference type="GO" id="GO:0005874">
    <property type="term" value="C:microtubule"/>
    <property type="evidence" value="ECO:0007669"/>
    <property type="project" value="UniProtKB-KW"/>
</dbReference>
<dbReference type="InterPro" id="IPR042222">
    <property type="entry name" value="Dynein_2_N"/>
</dbReference>
<dbReference type="GO" id="GO:0051959">
    <property type="term" value="F:dynein light intermediate chain binding"/>
    <property type="evidence" value="ECO:0007669"/>
    <property type="project" value="InterPro"/>
</dbReference>
<protein>
    <recommendedName>
        <fullName evidence="20">Dynein, axonemal, heavy chain 11</fullName>
    </recommendedName>
</protein>
<keyword evidence="12" id="KW-0206">Cytoskeleton</keyword>
<dbReference type="FunFam" id="1.20.58.1120:FF:000002">
    <property type="entry name" value="Dynein heavy chain 9, axonemal"/>
    <property type="match status" value="1"/>
</dbReference>
<feature type="domain" description="Dynein heavy chain hydrolytic ATP-binding dynein motor region" evidence="17">
    <location>
        <begin position="1631"/>
        <end position="1953"/>
    </location>
</feature>
<comment type="similarity">
    <text evidence="2">Belongs to the dynein heavy chain family.</text>
</comment>
<dbReference type="Pfam" id="PF08393">
    <property type="entry name" value="DHC_N2"/>
    <property type="match status" value="1"/>
</dbReference>
<dbReference type="FunFam" id="3.40.50.300:FF:000219">
    <property type="entry name" value="Dynein axonemal heavy chain 17"/>
    <property type="match status" value="1"/>
</dbReference>
<proteinExistence type="inferred from homology"/>
<dbReference type="Gene3D" id="1.10.8.710">
    <property type="match status" value="1"/>
</dbReference>
<keyword evidence="7" id="KW-0067">ATP-binding</keyword>
<keyword evidence="11" id="KW-0505">Motor protein</keyword>
<evidence type="ECO:0000259" key="15">
    <source>
        <dbReference type="Pfam" id="PF08385"/>
    </source>
</evidence>
<dbReference type="GeneTree" id="ENSGT00940000158880"/>
<evidence type="ECO:0000256" key="12">
    <source>
        <dbReference type="ARBA" id="ARBA00023212"/>
    </source>
</evidence>
<dbReference type="Gene3D" id="1.20.140.100">
    <property type="entry name" value="Dynein heavy chain, N-terminal domain 2"/>
    <property type="match status" value="1"/>
</dbReference>
<dbReference type="GO" id="GO:0030286">
    <property type="term" value="C:dynein complex"/>
    <property type="evidence" value="ECO:0007669"/>
    <property type="project" value="UniProtKB-KW"/>
</dbReference>
<evidence type="ECO:0000256" key="2">
    <source>
        <dbReference type="ARBA" id="ARBA00008887"/>
    </source>
</evidence>
<evidence type="ECO:0000256" key="10">
    <source>
        <dbReference type="ARBA" id="ARBA00023069"/>
    </source>
</evidence>
<evidence type="ECO:0000256" key="1">
    <source>
        <dbReference type="ARBA" id="ARBA00004430"/>
    </source>
</evidence>
<evidence type="ECO:0000256" key="11">
    <source>
        <dbReference type="ARBA" id="ARBA00023175"/>
    </source>
</evidence>
<evidence type="ECO:0000313" key="18">
    <source>
        <dbReference type="Ensembl" id="ENSPKIP00000002306.1"/>
    </source>
</evidence>